<gene>
    <name evidence="1" type="ORF">AACH28_22685</name>
</gene>
<dbReference type="EMBL" id="CP151087">
    <property type="protein sequence ID" value="WZN55400.1"/>
    <property type="molecule type" value="Genomic_DNA"/>
</dbReference>
<keyword evidence="2" id="KW-1185">Reference proteome</keyword>
<proteinExistence type="predicted"/>
<organism evidence="1 2">
    <name type="scientific">Sphingobacterium thalpophilum</name>
    <dbReference type="NCBI Taxonomy" id="259"/>
    <lineage>
        <taxon>Bacteria</taxon>
        <taxon>Pseudomonadati</taxon>
        <taxon>Bacteroidota</taxon>
        <taxon>Sphingobacteriia</taxon>
        <taxon>Sphingobacteriales</taxon>
        <taxon>Sphingobacteriaceae</taxon>
        <taxon>Sphingobacterium</taxon>
    </lineage>
</organism>
<protein>
    <submittedName>
        <fullName evidence="1">Uncharacterized protein</fullName>
    </submittedName>
</protein>
<name>A0ACD5C0M7_9SPHI</name>
<dbReference type="Proteomes" id="UP001485301">
    <property type="component" value="Chromosome"/>
</dbReference>
<accession>A0ACD5C0M7</accession>
<evidence type="ECO:0000313" key="1">
    <source>
        <dbReference type="EMBL" id="WZN55400.1"/>
    </source>
</evidence>
<sequence length="55" mass="6258">MIWIEPARMKILGDSLSFSNIEVLNSRSQAEAIPMNKQLDPMWKKAAALDKEIEV</sequence>
<reference evidence="1" key="1">
    <citation type="submission" date="2024-04" db="EMBL/GenBank/DDBJ databases">
        <title>Complete genome sequence of Sphingobacterium thalpophiium BAA-1094.</title>
        <authorList>
            <person name="Adaikpoh B.I."/>
        </authorList>
    </citation>
    <scope>NUCLEOTIDE SEQUENCE</scope>
    <source>
        <strain evidence="1">BAA-1094</strain>
    </source>
</reference>
<evidence type="ECO:0000313" key="2">
    <source>
        <dbReference type="Proteomes" id="UP001485301"/>
    </source>
</evidence>